<evidence type="ECO:0000313" key="3">
    <source>
        <dbReference type="EMBL" id="KAK2193617.1"/>
    </source>
</evidence>
<feature type="region of interest" description="Disordered" evidence="2">
    <location>
        <begin position="985"/>
        <end position="1014"/>
    </location>
</feature>
<dbReference type="Pfam" id="PF15742">
    <property type="entry name" value="DUF4686"/>
    <property type="match status" value="1"/>
</dbReference>
<reference evidence="3" key="1">
    <citation type="journal article" date="2023" name="Mol. Biol. Evol.">
        <title>Third-Generation Sequencing Reveals the Adaptive Role of the Epigenome in Three Deep-Sea Polychaetes.</title>
        <authorList>
            <person name="Perez M."/>
            <person name="Aroh O."/>
            <person name="Sun Y."/>
            <person name="Lan Y."/>
            <person name="Juniper S.K."/>
            <person name="Young C.R."/>
            <person name="Angers B."/>
            <person name="Qian P.Y."/>
        </authorList>
    </citation>
    <scope>NUCLEOTIDE SEQUENCE</scope>
    <source>
        <strain evidence="3">R07B-5</strain>
    </source>
</reference>
<sequence length="1254" mass="145767">MATENMRKKLTEVGVDLNSSESEQITHLWNLYIKTQADLNASLTSIDQLRTQQTTEMKEVEQYVEHIRYLSDEREALTLEFETENEQLKGQVESLKAEVNGQQFNKETESMLLQQGLSDIARSNASEQVAYLLVERARLLDELEAEQGRSVEREQANHALTQRLEELQQELEEEKEDFEEDLEEEREKTKKLKESLKTAHEEEMTSVTAENERLQGLLNTATSKVGVAGGEGSTLSSVFICSGTDKEQVQSEKQDESARTNDAMSSDVDELKRELSELKTENEALRTKISELNEELETEKLETEDKVEERDKTIQKLRDEIERQHKYIAELQLVTKRSTSDKKSLEIQLNFAEQQLEDLQASEQQLRAANKKLQSEAGGRQEKCDRELSDIEEEKSKLSEELMSLKEKLRQKDRQILILEGRVSSSPRSSSLERQTSCEAKVTEIEEKMKLQQSEEKPKAHLEDFKHRLQTVVQGKEELRRQLEQQEKQISELKNELKEKSARQRMMEKATEEMESINEELSEKLSRTKEQFSKCKQDLEEEQYKSEEREMEFEGRLQQMQAETDALRRELNAAEMKTKDEATRPETPDNQEQMLGEKMEAITRQWETEKANWSRKLEQSSGEIKMLKDTLSQKELEMSRFKEDAAMLRTKKMEIEREMVSLKQEHFLEKEELEDEIEKMREQYLLEKAELEKELETMQQQSMTAKADVESELKALKQHDSEQKTRTKEATEDESNAQIRRLEDEIKTLRGERESELVNWTKKLAERTDELKRVKQEVTDKTQELSELQEECVTLRANGERLKLELERAKDQEQRSSNTSRQLSFQNNELQSSVRRLEESMRSLESAKTLLQKKCQEPVATEDMKQRLEPNVVVVKALEKRAEVAEKQWESLSTELFKAQSKADQLQQDLSSLKSKLHSRDSEIVRLHKQLERETTKCCRANEVLLRLEQQMVTVKEKEKMVQSKNSELQHRLIDLEGKLEATLSGQRATSDQLSPPIQKTEEGDKDSVKGDTSDQQVETLQQKLADLQAKYDAQLQKYTERKIRTKVKLQRAREVFDSEKSRLRSQLESSQHGFTTVKKQYAEVEVWQRHLQDGNIKLLAEKGKLLAQISELEDRQASHDRQLSIMRVRVHYLEDENRNLQERILFVMKQKQTLARLLEDYHTDRDTKDVADEDLNTEMASVMLHRVHLSNTSSGVDSMDQSSLHIDTGLGPYIPLMSPTLDSPYSGHMTSHTANGLPDKQSGRYGIDLTLDY</sequence>
<gene>
    <name evidence="3" type="ORF">NP493_11g10033</name>
</gene>
<dbReference type="Proteomes" id="UP001209878">
    <property type="component" value="Unassembled WGS sequence"/>
</dbReference>
<feature type="region of interest" description="Disordered" evidence="2">
    <location>
        <begin position="492"/>
        <end position="593"/>
    </location>
</feature>
<dbReference type="AlphaFoldDB" id="A0AAD9ULG4"/>
<feature type="compositionally biased region" description="Polar residues" evidence="2">
    <location>
        <begin position="985"/>
        <end position="998"/>
    </location>
</feature>
<feature type="compositionally biased region" description="Basic and acidic residues" evidence="2">
    <location>
        <begin position="185"/>
        <end position="203"/>
    </location>
</feature>
<feature type="compositionally biased region" description="Basic and acidic residues" evidence="2">
    <location>
        <begin position="707"/>
        <end position="730"/>
    </location>
</feature>
<comment type="caution">
    <text evidence="3">The sequence shown here is derived from an EMBL/GenBank/DDBJ whole genome shotgun (WGS) entry which is preliminary data.</text>
</comment>
<evidence type="ECO:0000256" key="1">
    <source>
        <dbReference type="SAM" id="Coils"/>
    </source>
</evidence>
<evidence type="ECO:0000256" key="2">
    <source>
        <dbReference type="SAM" id="MobiDB-lite"/>
    </source>
</evidence>
<feature type="region of interest" description="Disordered" evidence="2">
    <location>
        <begin position="170"/>
        <end position="207"/>
    </location>
</feature>
<feature type="region of interest" description="Disordered" evidence="2">
    <location>
        <begin position="806"/>
        <end position="838"/>
    </location>
</feature>
<accession>A0AAD9ULG4</accession>
<dbReference type="EMBL" id="JAODUO010000010">
    <property type="protein sequence ID" value="KAK2193617.1"/>
    <property type="molecule type" value="Genomic_DNA"/>
</dbReference>
<feature type="region of interest" description="Disordered" evidence="2">
    <location>
        <begin position="695"/>
        <end position="739"/>
    </location>
</feature>
<keyword evidence="4" id="KW-1185">Reference proteome</keyword>
<evidence type="ECO:0000313" key="4">
    <source>
        <dbReference type="Proteomes" id="UP001209878"/>
    </source>
</evidence>
<proteinExistence type="predicted"/>
<dbReference type="PANTHER" id="PTHR34479:SF1">
    <property type="entry name" value="COILED-COIL DOMAIN-CONTAINING PROTEIN 30"/>
    <property type="match status" value="1"/>
</dbReference>
<feature type="compositionally biased region" description="Basic and acidic residues" evidence="2">
    <location>
        <begin position="565"/>
        <end position="587"/>
    </location>
</feature>
<feature type="compositionally biased region" description="Basic and acidic residues" evidence="2">
    <location>
        <begin position="1000"/>
        <end position="1013"/>
    </location>
</feature>
<feature type="compositionally biased region" description="Basic and acidic residues" evidence="2">
    <location>
        <begin position="245"/>
        <end position="259"/>
    </location>
</feature>
<organism evidence="3 4">
    <name type="scientific">Ridgeia piscesae</name>
    <name type="common">Tubeworm</name>
    <dbReference type="NCBI Taxonomy" id="27915"/>
    <lineage>
        <taxon>Eukaryota</taxon>
        <taxon>Metazoa</taxon>
        <taxon>Spiralia</taxon>
        <taxon>Lophotrochozoa</taxon>
        <taxon>Annelida</taxon>
        <taxon>Polychaeta</taxon>
        <taxon>Sedentaria</taxon>
        <taxon>Canalipalpata</taxon>
        <taxon>Sabellida</taxon>
        <taxon>Siboglinidae</taxon>
        <taxon>Ridgeia</taxon>
    </lineage>
</organism>
<feature type="compositionally biased region" description="Polar residues" evidence="2">
    <location>
        <begin position="815"/>
        <end position="834"/>
    </location>
</feature>
<name>A0AAD9ULG4_RIDPI</name>
<protein>
    <submittedName>
        <fullName evidence="3">Uncharacterized protein</fullName>
    </submittedName>
</protein>
<dbReference type="PANTHER" id="PTHR34479">
    <property type="entry name" value="COILED-COIL DOMAIN-CONTAINING PROTEIN 30"/>
    <property type="match status" value="1"/>
</dbReference>
<feature type="compositionally biased region" description="Acidic residues" evidence="2">
    <location>
        <begin position="170"/>
        <end position="184"/>
    </location>
</feature>
<feature type="compositionally biased region" description="Basic and acidic residues" evidence="2">
    <location>
        <begin position="521"/>
        <end position="555"/>
    </location>
</feature>
<keyword evidence="1" id="KW-0175">Coiled coil</keyword>
<feature type="region of interest" description="Disordered" evidence="2">
    <location>
        <begin position="245"/>
        <end position="269"/>
    </location>
</feature>
<dbReference type="InterPro" id="IPR031476">
    <property type="entry name" value="DUF4686"/>
</dbReference>
<feature type="compositionally biased region" description="Basic and acidic residues" evidence="2">
    <location>
        <begin position="492"/>
        <end position="512"/>
    </location>
</feature>
<feature type="coiled-coil region" evidence="1">
    <location>
        <begin position="78"/>
        <end position="105"/>
    </location>
</feature>
<dbReference type="InterPro" id="IPR052825">
    <property type="entry name" value="CCD-Prefoldin_beta-like"/>
</dbReference>